<dbReference type="PANTHER" id="PTHR23022:SF135">
    <property type="entry name" value="SI:DKEY-77F5.3"/>
    <property type="match status" value="1"/>
</dbReference>
<dbReference type="SUPFAM" id="SSF46689">
    <property type="entry name" value="Homeodomain-like"/>
    <property type="match status" value="1"/>
</dbReference>
<protein>
    <recommendedName>
        <fullName evidence="1">Tc1-like transposase DDE domain-containing protein</fullName>
    </recommendedName>
</protein>
<proteinExistence type="predicted"/>
<name>A0A8C9R790_SCLFO</name>
<dbReference type="OrthoDB" id="8883330at2759"/>
<feature type="domain" description="Tc1-like transposase DDE" evidence="1">
    <location>
        <begin position="107"/>
        <end position="246"/>
    </location>
</feature>
<dbReference type="AlphaFoldDB" id="A0A8C9R790"/>
<dbReference type="InterPro" id="IPR009057">
    <property type="entry name" value="Homeodomain-like_sf"/>
</dbReference>
<dbReference type="InterPro" id="IPR036397">
    <property type="entry name" value="RNaseH_sf"/>
</dbReference>
<dbReference type="PANTHER" id="PTHR23022">
    <property type="entry name" value="TRANSPOSABLE ELEMENT-RELATED"/>
    <property type="match status" value="1"/>
</dbReference>
<sequence>LRFGCSQSAVYKIWCKYKQNGKVIKGKHTGRQRKMPKHQDRKLKAICLANRKCTTKQMKKWAETGVNVCDRTVRNRLKEMGFTYRKKTRLQWAKEKQSWSVGDWMKVIFSDKSRICIDQGDDAGTFVWCRSNETYKEDCLKKTIKFPQSFMIWGCMSGKGPGEMAIMTSAVNAQVYTEILDTFLIASIENRFSDDEVIFQDDNASCHRAKSVKAFLQERHINSMTWPANSQDLNPIENLCWNQTDEEYCSSLVKSMPQRIQASIKA</sequence>
<dbReference type="Proteomes" id="UP000694397">
    <property type="component" value="Chromosome 17"/>
</dbReference>
<dbReference type="Ensembl" id="ENSSFOT00015006196.2">
    <property type="protein sequence ID" value="ENSSFOP00015006098.2"/>
    <property type="gene ID" value="ENSSFOG00015003976.2"/>
</dbReference>
<keyword evidence="3" id="KW-1185">Reference proteome</keyword>
<evidence type="ECO:0000259" key="1">
    <source>
        <dbReference type="Pfam" id="PF13358"/>
    </source>
</evidence>
<organism evidence="2 3">
    <name type="scientific">Scleropages formosus</name>
    <name type="common">Asian bonytongue</name>
    <name type="synonym">Osteoglossum formosum</name>
    <dbReference type="NCBI Taxonomy" id="113540"/>
    <lineage>
        <taxon>Eukaryota</taxon>
        <taxon>Metazoa</taxon>
        <taxon>Chordata</taxon>
        <taxon>Craniata</taxon>
        <taxon>Vertebrata</taxon>
        <taxon>Euteleostomi</taxon>
        <taxon>Actinopterygii</taxon>
        <taxon>Neopterygii</taxon>
        <taxon>Teleostei</taxon>
        <taxon>Osteoglossocephala</taxon>
        <taxon>Osteoglossomorpha</taxon>
        <taxon>Osteoglossiformes</taxon>
        <taxon>Osteoglossidae</taxon>
        <taxon>Scleropages</taxon>
    </lineage>
</organism>
<reference evidence="2" key="3">
    <citation type="submission" date="2025-09" db="UniProtKB">
        <authorList>
            <consortium name="Ensembl"/>
        </authorList>
    </citation>
    <scope>IDENTIFICATION</scope>
</reference>
<dbReference type="Pfam" id="PF13358">
    <property type="entry name" value="DDE_3"/>
    <property type="match status" value="1"/>
</dbReference>
<evidence type="ECO:0000313" key="3">
    <source>
        <dbReference type="Proteomes" id="UP000694397"/>
    </source>
</evidence>
<dbReference type="GeneTree" id="ENSGT01150000286933"/>
<reference evidence="2" key="2">
    <citation type="submission" date="2025-08" db="UniProtKB">
        <authorList>
            <consortium name="Ensembl"/>
        </authorList>
    </citation>
    <scope>IDENTIFICATION</scope>
</reference>
<dbReference type="InterPro" id="IPR038717">
    <property type="entry name" value="Tc1-like_DDE_dom"/>
</dbReference>
<dbReference type="GO" id="GO:0003676">
    <property type="term" value="F:nucleic acid binding"/>
    <property type="evidence" value="ECO:0007669"/>
    <property type="project" value="InterPro"/>
</dbReference>
<dbReference type="InterPro" id="IPR052338">
    <property type="entry name" value="Transposase_5"/>
</dbReference>
<evidence type="ECO:0000313" key="2">
    <source>
        <dbReference type="Ensembl" id="ENSSFOP00015006098.2"/>
    </source>
</evidence>
<reference evidence="2 3" key="1">
    <citation type="submission" date="2019-04" db="EMBL/GenBank/DDBJ databases">
        <authorList>
            <consortium name="Wellcome Sanger Institute Data Sharing"/>
        </authorList>
    </citation>
    <scope>NUCLEOTIDE SEQUENCE [LARGE SCALE GENOMIC DNA]</scope>
</reference>
<accession>A0A8C9R790</accession>
<dbReference type="Gene3D" id="3.30.420.10">
    <property type="entry name" value="Ribonuclease H-like superfamily/Ribonuclease H"/>
    <property type="match status" value="1"/>
</dbReference>